<evidence type="ECO:0000313" key="3">
    <source>
        <dbReference type="EMBL" id="TWU58168.1"/>
    </source>
</evidence>
<dbReference type="InterPro" id="IPR052155">
    <property type="entry name" value="Biofilm_reg_signaling"/>
</dbReference>
<dbReference type="NCBIfam" id="TIGR00254">
    <property type="entry name" value="GGDEF"/>
    <property type="match status" value="1"/>
</dbReference>
<dbReference type="SUPFAM" id="SSF55073">
    <property type="entry name" value="Nucleotide cyclase"/>
    <property type="match status" value="1"/>
</dbReference>
<dbReference type="PANTHER" id="PTHR44757:SF2">
    <property type="entry name" value="BIOFILM ARCHITECTURE MAINTENANCE PROTEIN MBAA"/>
    <property type="match status" value="1"/>
</dbReference>
<keyword evidence="4" id="KW-1185">Reference proteome</keyword>
<feature type="domain" description="GGDEF" evidence="2">
    <location>
        <begin position="44"/>
        <end position="177"/>
    </location>
</feature>
<dbReference type="CDD" id="cd01948">
    <property type="entry name" value="EAL"/>
    <property type="match status" value="1"/>
</dbReference>
<dbReference type="InterPro" id="IPR029787">
    <property type="entry name" value="Nucleotide_cyclase"/>
</dbReference>
<feature type="domain" description="EAL" evidence="1">
    <location>
        <begin position="186"/>
        <end position="436"/>
    </location>
</feature>
<dbReference type="AlphaFoldDB" id="A0A5C6F9U6"/>
<reference evidence="3 4" key="1">
    <citation type="submission" date="2019-02" db="EMBL/GenBank/DDBJ databases">
        <title>Deep-cultivation of Planctomycetes and their phenomic and genomic characterization uncovers novel biology.</title>
        <authorList>
            <person name="Wiegand S."/>
            <person name="Jogler M."/>
            <person name="Boedeker C."/>
            <person name="Pinto D."/>
            <person name="Vollmers J."/>
            <person name="Rivas-Marin E."/>
            <person name="Kohn T."/>
            <person name="Peeters S.H."/>
            <person name="Heuer A."/>
            <person name="Rast P."/>
            <person name="Oberbeckmann S."/>
            <person name="Bunk B."/>
            <person name="Jeske O."/>
            <person name="Meyerdierks A."/>
            <person name="Storesund J.E."/>
            <person name="Kallscheuer N."/>
            <person name="Luecker S."/>
            <person name="Lage O.M."/>
            <person name="Pohl T."/>
            <person name="Merkel B.J."/>
            <person name="Hornburger P."/>
            <person name="Mueller R.-W."/>
            <person name="Bruemmer F."/>
            <person name="Labrenz M."/>
            <person name="Spormann A.M."/>
            <person name="Op Den Camp H."/>
            <person name="Overmann J."/>
            <person name="Amann R."/>
            <person name="Jetten M.S.M."/>
            <person name="Mascher T."/>
            <person name="Medema M.H."/>
            <person name="Devos D.P."/>
            <person name="Kaster A.-K."/>
            <person name="Ovreas L."/>
            <person name="Rohde M."/>
            <person name="Galperin M.Y."/>
            <person name="Jogler C."/>
        </authorList>
    </citation>
    <scope>NUCLEOTIDE SEQUENCE [LARGE SCALE GENOMIC DNA]</scope>
    <source>
        <strain evidence="3 4">Poly59</strain>
    </source>
</reference>
<dbReference type="PROSITE" id="PS50887">
    <property type="entry name" value="GGDEF"/>
    <property type="match status" value="1"/>
</dbReference>
<dbReference type="PROSITE" id="PS50883">
    <property type="entry name" value="EAL"/>
    <property type="match status" value="1"/>
</dbReference>
<dbReference type="InterPro" id="IPR035919">
    <property type="entry name" value="EAL_sf"/>
</dbReference>
<accession>A0A5C6F9U6</accession>
<dbReference type="Proteomes" id="UP000317977">
    <property type="component" value="Unassembled WGS sequence"/>
</dbReference>
<dbReference type="InterPro" id="IPR001633">
    <property type="entry name" value="EAL_dom"/>
</dbReference>
<dbReference type="GO" id="GO:0003824">
    <property type="term" value="F:catalytic activity"/>
    <property type="evidence" value="ECO:0007669"/>
    <property type="project" value="UniProtKB-ARBA"/>
</dbReference>
<dbReference type="Pfam" id="PF00990">
    <property type="entry name" value="GGDEF"/>
    <property type="match status" value="1"/>
</dbReference>
<dbReference type="InterPro" id="IPR043128">
    <property type="entry name" value="Rev_trsase/Diguanyl_cyclase"/>
</dbReference>
<dbReference type="PANTHER" id="PTHR44757">
    <property type="entry name" value="DIGUANYLATE CYCLASE DGCP"/>
    <property type="match status" value="1"/>
</dbReference>
<evidence type="ECO:0000259" key="1">
    <source>
        <dbReference type="PROSITE" id="PS50883"/>
    </source>
</evidence>
<dbReference type="InterPro" id="IPR000160">
    <property type="entry name" value="GGDEF_dom"/>
</dbReference>
<dbReference type="CDD" id="cd01949">
    <property type="entry name" value="GGDEF"/>
    <property type="match status" value="1"/>
</dbReference>
<dbReference type="Gene3D" id="3.20.20.450">
    <property type="entry name" value="EAL domain"/>
    <property type="match status" value="1"/>
</dbReference>
<name>A0A5C6F9U6_9BACT</name>
<dbReference type="SMART" id="SM00052">
    <property type="entry name" value="EAL"/>
    <property type="match status" value="1"/>
</dbReference>
<protein>
    <submittedName>
        <fullName evidence="3">Phytochrome-like protein cph2</fullName>
    </submittedName>
</protein>
<sequence length="447" mass="49244">MGLLQIEQTRLSQIIREDPLTGLLNRSAFTSDFARRLTANGEGNELALLYLDLDHFKPVNDTLGHPVGDQVLKIVADRLRNAVSEIDLVGRMGGDEFTVLQLGTSQPNGSRALSKRIIDSLREPIIIDEQFVHIGISIGVALGPYDGETAEELTKNADLALYRAKQDGRNILRYFEPEMDAKMQARRTLEIELRSAVQNEEFELHYQPVLDLSTNEIVSLEALVRWNHPTRGRIPPDAFIPIAEETGLICSLGEWVLRQACMEAVTWDAQIGVAVNVAPIQLRNRAFISTVMDALNQSGLNAHRLELEITERSLISNADLTLGLLHQLRDLGVRIAMDDFGTGYSSISYLRQFPFDKIKIDRSFVSGGDTSGDSGALVKMIAALGTCLGAKTTAEGVETNDEMRSVREAGCSEIQGYLLSRPLTASDVQALLRSQKESPAIETSEGK</sequence>
<dbReference type="SMART" id="SM00267">
    <property type="entry name" value="GGDEF"/>
    <property type="match status" value="1"/>
</dbReference>
<evidence type="ECO:0000313" key="4">
    <source>
        <dbReference type="Proteomes" id="UP000317977"/>
    </source>
</evidence>
<dbReference type="FunFam" id="3.30.70.270:FF:000001">
    <property type="entry name" value="Diguanylate cyclase domain protein"/>
    <property type="match status" value="1"/>
</dbReference>
<organism evidence="3 4">
    <name type="scientific">Rubripirellula reticaptiva</name>
    <dbReference type="NCBI Taxonomy" id="2528013"/>
    <lineage>
        <taxon>Bacteria</taxon>
        <taxon>Pseudomonadati</taxon>
        <taxon>Planctomycetota</taxon>
        <taxon>Planctomycetia</taxon>
        <taxon>Pirellulales</taxon>
        <taxon>Pirellulaceae</taxon>
        <taxon>Rubripirellula</taxon>
    </lineage>
</organism>
<evidence type="ECO:0000259" key="2">
    <source>
        <dbReference type="PROSITE" id="PS50887"/>
    </source>
</evidence>
<proteinExistence type="predicted"/>
<dbReference type="SUPFAM" id="SSF141868">
    <property type="entry name" value="EAL domain-like"/>
    <property type="match status" value="1"/>
</dbReference>
<dbReference type="EMBL" id="SJPX01000001">
    <property type="protein sequence ID" value="TWU58168.1"/>
    <property type="molecule type" value="Genomic_DNA"/>
</dbReference>
<dbReference type="Gene3D" id="3.30.70.270">
    <property type="match status" value="1"/>
</dbReference>
<comment type="caution">
    <text evidence="3">The sequence shown here is derived from an EMBL/GenBank/DDBJ whole genome shotgun (WGS) entry which is preliminary data.</text>
</comment>
<dbReference type="Pfam" id="PF00563">
    <property type="entry name" value="EAL"/>
    <property type="match status" value="1"/>
</dbReference>
<gene>
    <name evidence="3" type="primary">cph2_1</name>
    <name evidence="3" type="ORF">Poly59_10770</name>
</gene>